<evidence type="ECO:0000256" key="5">
    <source>
        <dbReference type="SAM" id="SignalP"/>
    </source>
</evidence>
<gene>
    <name evidence="7" type="ORF">ACFFP0_07520</name>
</gene>
<reference evidence="7 8" key="1">
    <citation type="submission" date="2024-09" db="EMBL/GenBank/DDBJ databases">
        <authorList>
            <person name="Sun Q."/>
            <person name="Mori K."/>
        </authorList>
    </citation>
    <scope>NUCLEOTIDE SEQUENCE [LARGE SCALE GENOMIC DNA]</scope>
    <source>
        <strain evidence="7 8">TBRC 4938</strain>
    </source>
</reference>
<accession>A0ABV6ADJ7</accession>
<proteinExistence type="inferred from homology"/>
<dbReference type="EMBL" id="JBHMAA010000008">
    <property type="protein sequence ID" value="MFB9948692.1"/>
    <property type="molecule type" value="Genomic_DNA"/>
</dbReference>
<name>A0ABV6ADJ7_9HYPH</name>
<keyword evidence="3" id="KW-0813">Transport</keyword>
<dbReference type="Proteomes" id="UP001589692">
    <property type="component" value="Unassembled WGS sequence"/>
</dbReference>
<dbReference type="PIRSF" id="PIRSF002741">
    <property type="entry name" value="MppA"/>
    <property type="match status" value="1"/>
</dbReference>
<dbReference type="RefSeq" id="WP_377258355.1">
    <property type="nucleotide sequence ID" value="NZ_JBHMAA010000008.1"/>
</dbReference>
<dbReference type="InterPro" id="IPR030678">
    <property type="entry name" value="Peptide/Ni-bd"/>
</dbReference>
<organism evidence="7 8">
    <name type="scientific">Rhizobium puerariae</name>
    <dbReference type="NCBI Taxonomy" id="1585791"/>
    <lineage>
        <taxon>Bacteria</taxon>
        <taxon>Pseudomonadati</taxon>
        <taxon>Pseudomonadota</taxon>
        <taxon>Alphaproteobacteria</taxon>
        <taxon>Hyphomicrobiales</taxon>
        <taxon>Rhizobiaceae</taxon>
        <taxon>Rhizobium/Agrobacterium group</taxon>
        <taxon>Rhizobium</taxon>
    </lineage>
</organism>
<dbReference type="Gene3D" id="3.40.190.10">
    <property type="entry name" value="Periplasmic binding protein-like II"/>
    <property type="match status" value="1"/>
</dbReference>
<evidence type="ECO:0000313" key="8">
    <source>
        <dbReference type="Proteomes" id="UP001589692"/>
    </source>
</evidence>
<dbReference type="InterPro" id="IPR000914">
    <property type="entry name" value="SBP_5_dom"/>
</dbReference>
<evidence type="ECO:0000256" key="4">
    <source>
        <dbReference type="ARBA" id="ARBA00022729"/>
    </source>
</evidence>
<evidence type="ECO:0000256" key="3">
    <source>
        <dbReference type="ARBA" id="ARBA00022448"/>
    </source>
</evidence>
<feature type="chain" id="PRO_5046987850" evidence="5">
    <location>
        <begin position="33"/>
        <end position="546"/>
    </location>
</feature>
<keyword evidence="8" id="KW-1185">Reference proteome</keyword>
<feature type="domain" description="Solute-binding protein family 5" evidence="6">
    <location>
        <begin position="85"/>
        <end position="431"/>
    </location>
</feature>
<dbReference type="SUPFAM" id="SSF53850">
    <property type="entry name" value="Periplasmic binding protein-like II"/>
    <property type="match status" value="1"/>
</dbReference>
<dbReference type="Gene3D" id="3.10.105.10">
    <property type="entry name" value="Dipeptide-binding Protein, Domain 3"/>
    <property type="match status" value="1"/>
</dbReference>
<feature type="signal peptide" evidence="5">
    <location>
        <begin position="1"/>
        <end position="32"/>
    </location>
</feature>
<protein>
    <submittedName>
        <fullName evidence="7">ABC transporter substrate-binding protein</fullName>
    </submittedName>
</protein>
<comment type="similarity">
    <text evidence="2">Belongs to the bacterial solute-binding protein 5 family.</text>
</comment>
<keyword evidence="4 5" id="KW-0732">Signal</keyword>
<sequence>MSMYSFHPRKSAARAIRVSICGALLATTAAFAATPAAAEPRQGGTVTIAVPFFPVCLDPSLSQGRQSVATYQIIDTLTDQDEAGEIVPGIAEKWDIGDGYKQFTFHLKKGVTFSDGTPLDAEAAALTFTTLKAIIGTGQADPLSQNALASFVEAKALDEHTLRLTFAHPELGFLRNASDPYLGLYARSTLAKSVAERCAGNLVGSGPFVIQSVAKNQEIVLANRQDYNWPPAVAHHSGRAYLDKVIFRVVPESGVRVGGVGSGEFDLADELLVTDISQAEATGGKIVVGVVPNLVPGISQNPFSPLGGDPAVLAALQKGVDRKEITDTLYDGVYALPTSIVASNTSLWVDLSKELAYDPEGARKTLDDAGWRLGTDGIREKDGVKLQGKFTFIVGNSFGATQEELELVKQQLARIGFGVTIIPVTQAEHGANLKNKKNVPAPYDFLSGSGASKDIDFLAGLFMKSNIRLDGADQPGLEERAQALKTASTPEARTAAAAELQRFVAIGGYWVPLREQTRIVGVNPVVQDYKLDGYAAHDFYDVWLSR</sequence>
<dbReference type="InterPro" id="IPR039424">
    <property type="entry name" value="SBP_5"/>
</dbReference>
<comment type="subcellular location">
    <subcellularLocation>
        <location evidence="1">Periplasm</location>
    </subcellularLocation>
</comment>
<evidence type="ECO:0000256" key="2">
    <source>
        <dbReference type="ARBA" id="ARBA00005695"/>
    </source>
</evidence>
<comment type="caution">
    <text evidence="7">The sequence shown here is derived from an EMBL/GenBank/DDBJ whole genome shotgun (WGS) entry which is preliminary data.</text>
</comment>
<dbReference type="PANTHER" id="PTHR30290:SF9">
    <property type="entry name" value="OLIGOPEPTIDE-BINDING PROTEIN APPA"/>
    <property type="match status" value="1"/>
</dbReference>
<dbReference type="Pfam" id="PF00496">
    <property type="entry name" value="SBP_bac_5"/>
    <property type="match status" value="1"/>
</dbReference>
<evidence type="ECO:0000256" key="1">
    <source>
        <dbReference type="ARBA" id="ARBA00004418"/>
    </source>
</evidence>
<evidence type="ECO:0000259" key="6">
    <source>
        <dbReference type="Pfam" id="PF00496"/>
    </source>
</evidence>
<dbReference type="PANTHER" id="PTHR30290">
    <property type="entry name" value="PERIPLASMIC BINDING COMPONENT OF ABC TRANSPORTER"/>
    <property type="match status" value="1"/>
</dbReference>
<evidence type="ECO:0000313" key="7">
    <source>
        <dbReference type="EMBL" id="MFB9948692.1"/>
    </source>
</evidence>